<dbReference type="PANTHER" id="PTHR48082:SF2">
    <property type="entry name" value="ATP SYNTHASE SUBUNIT ALPHA, MITOCHONDRIAL"/>
    <property type="match status" value="1"/>
</dbReference>
<gene>
    <name evidence="7" type="ORF">T459_33113</name>
</gene>
<organism evidence="7 8">
    <name type="scientific">Capsicum annuum</name>
    <name type="common">Capsicum pepper</name>
    <dbReference type="NCBI Taxonomy" id="4072"/>
    <lineage>
        <taxon>Eukaryota</taxon>
        <taxon>Viridiplantae</taxon>
        <taxon>Streptophyta</taxon>
        <taxon>Embryophyta</taxon>
        <taxon>Tracheophyta</taxon>
        <taxon>Spermatophyta</taxon>
        <taxon>Magnoliopsida</taxon>
        <taxon>eudicotyledons</taxon>
        <taxon>Gunneridae</taxon>
        <taxon>Pentapetalae</taxon>
        <taxon>asterids</taxon>
        <taxon>lamiids</taxon>
        <taxon>Solanales</taxon>
        <taxon>Solanaceae</taxon>
        <taxon>Solanoideae</taxon>
        <taxon>Capsiceae</taxon>
        <taxon>Capsicum</taxon>
    </lineage>
</organism>
<dbReference type="GO" id="GO:0045259">
    <property type="term" value="C:proton-transporting ATP synthase complex"/>
    <property type="evidence" value="ECO:0007669"/>
    <property type="project" value="InterPro"/>
</dbReference>
<evidence type="ECO:0000256" key="1">
    <source>
        <dbReference type="ARBA" id="ARBA00008936"/>
    </source>
</evidence>
<dbReference type="InterPro" id="IPR020003">
    <property type="entry name" value="ATPase_a/bsu_AS"/>
</dbReference>
<reference evidence="7 8" key="1">
    <citation type="journal article" date="2014" name="Nat. Genet.">
        <title>Genome sequence of the hot pepper provides insights into the evolution of pungency in Capsicum species.</title>
        <authorList>
            <person name="Kim S."/>
            <person name="Park M."/>
            <person name="Yeom S.I."/>
            <person name="Kim Y.M."/>
            <person name="Lee J.M."/>
            <person name="Lee H.A."/>
            <person name="Seo E."/>
            <person name="Choi J."/>
            <person name="Cheong K."/>
            <person name="Kim K.T."/>
            <person name="Jung K."/>
            <person name="Lee G.W."/>
            <person name="Oh S.K."/>
            <person name="Bae C."/>
            <person name="Kim S.B."/>
            <person name="Lee H.Y."/>
            <person name="Kim S.Y."/>
            <person name="Kim M.S."/>
            <person name="Kang B.C."/>
            <person name="Jo Y.D."/>
            <person name="Yang H.B."/>
            <person name="Jeong H.J."/>
            <person name="Kang W.H."/>
            <person name="Kwon J.K."/>
            <person name="Shin C."/>
            <person name="Lim J.Y."/>
            <person name="Park J.H."/>
            <person name="Huh J.H."/>
            <person name="Kim J.S."/>
            <person name="Kim B.D."/>
            <person name="Cohen O."/>
            <person name="Paran I."/>
            <person name="Suh M.C."/>
            <person name="Lee S.B."/>
            <person name="Kim Y.K."/>
            <person name="Shin Y."/>
            <person name="Noh S.J."/>
            <person name="Park J."/>
            <person name="Seo Y.S."/>
            <person name="Kwon S.Y."/>
            <person name="Kim H.A."/>
            <person name="Park J.M."/>
            <person name="Kim H.J."/>
            <person name="Choi S.B."/>
            <person name="Bosland P.W."/>
            <person name="Reeves G."/>
            <person name="Jo S.H."/>
            <person name="Lee B.W."/>
            <person name="Cho H.T."/>
            <person name="Choi H.S."/>
            <person name="Lee M.S."/>
            <person name="Yu Y."/>
            <person name="Do Choi Y."/>
            <person name="Park B.S."/>
            <person name="van Deynze A."/>
            <person name="Ashrafi H."/>
            <person name="Hill T."/>
            <person name="Kim W.T."/>
            <person name="Pai H.S."/>
            <person name="Ahn H.K."/>
            <person name="Yeam I."/>
            <person name="Giovannoni J.J."/>
            <person name="Rose J.K."/>
            <person name="Sorensen I."/>
            <person name="Lee S.J."/>
            <person name="Kim R.W."/>
            <person name="Choi I.Y."/>
            <person name="Choi B.S."/>
            <person name="Lim J.S."/>
            <person name="Lee Y.H."/>
            <person name="Choi D."/>
        </authorList>
    </citation>
    <scope>NUCLEOTIDE SEQUENCE [LARGE SCALE GENOMIC DNA]</scope>
    <source>
        <strain evidence="8">cv. CM334</strain>
    </source>
</reference>
<dbReference type="Gene3D" id="3.40.50.12240">
    <property type="match status" value="2"/>
</dbReference>
<keyword evidence="2" id="KW-0813">Transport</keyword>
<dbReference type="InterPro" id="IPR027417">
    <property type="entry name" value="P-loop_NTPase"/>
</dbReference>
<dbReference type="GO" id="GO:0005524">
    <property type="term" value="F:ATP binding"/>
    <property type="evidence" value="ECO:0007669"/>
    <property type="project" value="InterPro"/>
</dbReference>
<feature type="compositionally biased region" description="Basic and acidic residues" evidence="5">
    <location>
        <begin position="223"/>
        <end position="260"/>
    </location>
</feature>
<evidence type="ECO:0000256" key="3">
    <source>
        <dbReference type="ARBA" id="ARBA00022781"/>
    </source>
</evidence>
<evidence type="ECO:0000256" key="5">
    <source>
        <dbReference type="SAM" id="MobiDB-lite"/>
    </source>
</evidence>
<dbReference type="EMBL" id="AYRZ02000047">
    <property type="protein sequence ID" value="PHT63016.1"/>
    <property type="molecule type" value="Genomic_DNA"/>
</dbReference>
<proteinExistence type="inferred from homology"/>
<keyword evidence="4" id="KW-0406">Ion transport</keyword>
<dbReference type="PROSITE" id="PS00152">
    <property type="entry name" value="ATPASE_ALPHA_BETA"/>
    <property type="match status" value="1"/>
</dbReference>
<accession>A0A2G2XZU8</accession>
<dbReference type="Gramene" id="PHT63016">
    <property type="protein sequence ID" value="PHT63016"/>
    <property type="gene ID" value="T459_33113"/>
</dbReference>
<evidence type="ECO:0000313" key="7">
    <source>
        <dbReference type="EMBL" id="PHT63016.1"/>
    </source>
</evidence>
<dbReference type="InterPro" id="IPR000194">
    <property type="entry name" value="ATPase_F1/V1/A1_a/bsu_nucl-bd"/>
</dbReference>
<dbReference type="GO" id="GO:0046933">
    <property type="term" value="F:proton-transporting ATP synthase activity, rotational mechanism"/>
    <property type="evidence" value="ECO:0007669"/>
    <property type="project" value="InterPro"/>
</dbReference>
<dbReference type="SUPFAM" id="SSF52540">
    <property type="entry name" value="P-loop containing nucleoside triphosphate hydrolases"/>
    <property type="match status" value="1"/>
</dbReference>
<evidence type="ECO:0000313" key="8">
    <source>
        <dbReference type="Proteomes" id="UP000222542"/>
    </source>
</evidence>
<dbReference type="AlphaFoldDB" id="A0A2G2XZU8"/>
<comment type="similarity">
    <text evidence="1">Belongs to the ATPase alpha/beta chains family.</text>
</comment>
<feature type="domain" description="ATPase F1/V1/A1 complex alpha/beta subunit nucleotide-binding" evidence="6">
    <location>
        <begin position="1"/>
        <end position="65"/>
    </location>
</feature>
<dbReference type="PANTHER" id="PTHR48082">
    <property type="entry name" value="ATP SYNTHASE SUBUNIT ALPHA, MITOCHONDRIAL"/>
    <property type="match status" value="1"/>
</dbReference>
<dbReference type="Pfam" id="PF00006">
    <property type="entry name" value="ATP-synt_ab"/>
    <property type="match status" value="1"/>
</dbReference>
<dbReference type="STRING" id="4072.A0A2G2XZU8"/>
<keyword evidence="8" id="KW-1185">Reference proteome</keyword>
<evidence type="ECO:0000259" key="6">
    <source>
        <dbReference type="Pfam" id="PF00006"/>
    </source>
</evidence>
<evidence type="ECO:0000256" key="2">
    <source>
        <dbReference type="ARBA" id="ARBA00022448"/>
    </source>
</evidence>
<dbReference type="InterPro" id="IPR005294">
    <property type="entry name" value="ATP_synth_F1_asu"/>
</dbReference>
<feature type="region of interest" description="Disordered" evidence="5">
    <location>
        <begin position="223"/>
        <end position="267"/>
    </location>
</feature>
<comment type="caution">
    <text evidence="7">The sequence shown here is derived from an EMBL/GenBank/DDBJ whole genome shotgun (WGS) entry which is preliminary data.</text>
</comment>
<dbReference type="Proteomes" id="UP000222542">
    <property type="component" value="Unassembled WGS sequence"/>
</dbReference>
<keyword evidence="3" id="KW-0375">Hydrogen ion transport</keyword>
<reference evidence="7 8" key="2">
    <citation type="journal article" date="2017" name="Genome Biol.">
        <title>New reference genome sequences of hot pepper reveal the massive evolution of plant disease-resistance genes by retroduplication.</title>
        <authorList>
            <person name="Kim S."/>
            <person name="Park J."/>
            <person name="Yeom S.I."/>
            <person name="Kim Y.M."/>
            <person name="Seo E."/>
            <person name="Kim K.T."/>
            <person name="Kim M.S."/>
            <person name="Lee J.M."/>
            <person name="Cheong K."/>
            <person name="Shin H.S."/>
            <person name="Kim S.B."/>
            <person name="Han K."/>
            <person name="Lee J."/>
            <person name="Park M."/>
            <person name="Lee H.A."/>
            <person name="Lee H.Y."/>
            <person name="Lee Y."/>
            <person name="Oh S."/>
            <person name="Lee J.H."/>
            <person name="Choi E."/>
            <person name="Choi E."/>
            <person name="Lee S.E."/>
            <person name="Jeon J."/>
            <person name="Kim H."/>
            <person name="Choi G."/>
            <person name="Song H."/>
            <person name="Lee J."/>
            <person name="Lee S.C."/>
            <person name="Kwon J.K."/>
            <person name="Lee H.Y."/>
            <person name="Koo N."/>
            <person name="Hong Y."/>
            <person name="Kim R.W."/>
            <person name="Kang W.H."/>
            <person name="Huh J.H."/>
            <person name="Kang B.C."/>
            <person name="Yang T.J."/>
            <person name="Lee Y.H."/>
            <person name="Bennetzen J.L."/>
            <person name="Choi D."/>
        </authorList>
    </citation>
    <scope>NUCLEOTIDE SEQUENCE [LARGE SCALE GENOMIC DNA]</scope>
    <source>
        <strain evidence="8">cv. CM334</strain>
    </source>
</reference>
<sequence>MGEYFRDNGMHALIIYDDLSKQAVAYRQMSLLLRRPPGREAFPGDVFYLHSRLLERAAKRSDQTGAELFYRRIRPAINVGLSVSHVGSAAQLKTMKQVCGSSKLKLAQYRFTACEPILCKIHRYCILIKCGTVMIIFMGGRRRPSVMTILSSWNFRSDGFSLYGLLDISSQEGEAPSNGGKGEWVSGLLSLDWSEALDRPVSSDSNDRWMVRLAQNTYQDFIRKEQNKEECSTPKEKERKEQAAEKETRRKKGALREEHPRRAKAKA</sequence>
<evidence type="ECO:0000256" key="4">
    <source>
        <dbReference type="ARBA" id="ARBA00023065"/>
    </source>
</evidence>
<name>A0A2G2XZU8_CAPAN</name>
<protein>
    <recommendedName>
        <fullName evidence="6">ATPase F1/V1/A1 complex alpha/beta subunit nucleotide-binding domain-containing protein</fullName>
    </recommendedName>
</protein>